<dbReference type="EC" id="1.8.1.2" evidence="10"/>
<comment type="pathway">
    <text evidence="10">Sulfur metabolism; hydrogen sulfide biosynthesis; hydrogen sulfide from sulfite (NADPH route): step 1/1.</text>
</comment>
<evidence type="ECO:0000256" key="8">
    <source>
        <dbReference type="ARBA" id="ARBA00023002"/>
    </source>
</evidence>
<dbReference type="InterPro" id="IPR029039">
    <property type="entry name" value="Flavoprotein-like_sf"/>
</dbReference>
<dbReference type="PRINTS" id="PR00369">
    <property type="entry name" value="FLAVODOXIN"/>
</dbReference>
<dbReference type="InterPro" id="IPR003097">
    <property type="entry name" value="CysJ-like_FAD-binding"/>
</dbReference>
<reference evidence="13 14" key="1">
    <citation type="submission" date="2022-03" db="EMBL/GenBank/DDBJ databases">
        <title>Genomic Encyclopedia of Type Strains, Phase III (KMG-III): the genomes of soil and plant-associated and newly described type strains.</title>
        <authorList>
            <person name="Whitman W."/>
        </authorList>
    </citation>
    <scope>NUCLEOTIDE SEQUENCE [LARGE SCALE GENOMIC DNA]</scope>
    <source>
        <strain evidence="13 14">BSker1</strain>
    </source>
</reference>
<keyword evidence="14" id="KW-1185">Reference proteome</keyword>
<accession>A0ABT1G916</accession>
<dbReference type="Gene3D" id="2.40.30.10">
    <property type="entry name" value="Translation factors"/>
    <property type="match status" value="1"/>
</dbReference>
<dbReference type="PIRSF" id="PIRSF000207">
    <property type="entry name" value="SiR-FP_CysJ"/>
    <property type="match status" value="1"/>
</dbReference>
<dbReference type="Pfam" id="PF00667">
    <property type="entry name" value="FAD_binding_1"/>
    <property type="match status" value="1"/>
</dbReference>
<comment type="caution">
    <text evidence="13">The sequence shown here is derived from an EMBL/GenBank/DDBJ whole genome shotgun (WGS) entry which is preliminary data.</text>
</comment>
<dbReference type="GO" id="GO:0004783">
    <property type="term" value="F:sulfite reductase (NADPH) activity"/>
    <property type="evidence" value="ECO:0007669"/>
    <property type="project" value="UniProtKB-EC"/>
</dbReference>
<dbReference type="PANTHER" id="PTHR19384:SF128">
    <property type="entry name" value="NADPH OXIDOREDUCTASE A"/>
    <property type="match status" value="1"/>
</dbReference>
<dbReference type="InterPro" id="IPR008254">
    <property type="entry name" value="Flavodoxin/NO_synth"/>
</dbReference>
<keyword evidence="7 10" id="KW-0249">Electron transport</keyword>
<dbReference type="PROSITE" id="PS50902">
    <property type="entry name" value="FLAVODOXIN_LIKE"/>
    <property type="match status" value="1"/>
</dbReference>
<dbReference type="PANTHER" id="PTHR19384">
    <property type="entry name" value="NITRIC OXIDE SYNTHASE-RELATED"/>
    <property type="match status" value="1"/>
</dbReference>
<dbReference type="InterPro" id="IPR017938">
    <property type="entry name" value="Riboflavin_synthase-like_b-brl"/>
</dbReference>
<evidence type="ECO:0000256" key="4">
    <source>
        <dbReference type="ARBA" id="ARBA00022643"/>
    </source>
</evidence>
<evidence type="ECO:0000256" key="7">
    <source>
        <dbReference type="ARBA" id="ARBA00022982"/>
    </source>
</evidence>
<keyword evidence="6 10" id="KW-0521">NADP</keyword>
<keyword evidence="9 10" id="KW-0198">Cysteine biosynthesis</keyword>
<keyword evidence="1 10" id="KW-0813">Transport</keyword>
<evidence type="ECO:0000313" key="13">
    <source>
        <dbReference type="EMBL" id="MCP1727794.1"/>
    </source>
</evidence>
<evidence type="ECO:0000256" key="3">
    <source>
        <dbReference type="ARBA" id="ARBA00022630"/>
    </source>
</evidence>
<keyword evidence="8 10" id="KW-0560">Oxidoreductase</keyword>
<name>A0ABT1G916_9GAMM</name>
<proteinExistence type="predicted"/>
<evidence type="ECO:0000256" key="6">
    <source>
        <dbReference type="ARBA" id="ARBA00022857"/>
    </source>
</evidence>
<comment type="cofactor">
    <cofactor evidence="10">
        <name>FAD</name>
        <dbReference type="ChEBI" id="CHEBI:57692"/>
    </cofactor>
    <text evidence="10">Binds 1 FAD per subunit.</text>
</comment>
<dbReference type="InterPro" id="IPR001709">
    <property type="entry name" value="Flavoprot_Pyr_Nucl_cyt_Rdtase"/>
</dbReference>
<evidence type="ECO:0000259" key="11">
    <source>
        <dbReference type="PROSITE" id="PS50902"/>
    </source>
</evidence>
<dbReference type="Pfam" id="PF00175">
    <property type="entry name" value="NAD_binding_1"/>
    <property type="match status" value="1"/>
</dbReference>
<keyword evidence="5 10" id="KW-0274">FAD</keyword>
<sequence>MAAVPAQTLQLQQRIDALARELDEREKIWASGYLSGLAAAGGSAAPSDDALSQTGGAVAKTAASSSASRVLNIWYGSETGNARRVAEGLAEQARSQGLAVKLASLADVRPQQLRKQELLTLVVSTHGEGDPPEDAEALHDYLNSDKAPKLEQLSYAVFALGDSSYEHFCQTGKDFDQALERLGAKRALERVDADLDFEDVAAQWQQQTLETFQDKLDSGESEGSGPILQAVNTEATQWTRDHPFQAEVLASHPLTVAPSGKSVHHIELSLEDSGIQYQAGDSVGIWTDNAPELVEEVLELTGLDGEQSVTRKDQQRSLREWLGGYLELTRLSRPVIEKYAQLADAAELKTLLEDAKALRAWIEEHQVVDLLHRYPAELDADTLVQLLPGITPRMYSIASSPAKTPDEIHLTVKTLGGQAEQGLRAGAASWYLNERLETGDRVRLFVEPNPRFRLPEDGKAPVIMIGPGTGVAPFRAFVQERQALGHEGKNWLFFGEQHRRTDFLYQLEWQRHLKQGGLDRISLAFSRDQVERIYVQDRLRESGEAVFEWLEAGAHLYVCGDAKRMAADVDAALVDIVAQAGHRSTEAAQDYLKTLRRDGRYQKDVY</sequence>
<dbReference type="SUPFAM" id="SSF63380">
    <property type="entry name" value="Riboflavin synthase domain-like"/>
    <property type="match status" value="1"/>
</dbReference>
<gene>
    <name evidence="13" type="ORF">J2T60_001794</name>
</gene>
<dbReference type="InterPro" id="IPR001094">
    <property type="entry name" value="Flavdoxin-like"/>
</dbReference>
<dbReference type="PROSITE" id="PS51384">
    <property type="entry name" value="FAD_FR"/>
    <property type="match status" value="1"/>
</dbReference>
<evidence type="ECO:0000256" key="10">
    <source>
        <dbReference type="PIRNR" id="PIRNR000207"/>
    </source>
</evidence>
<dbReference type="InterPro" id="IPR023173">
    <property type="entry name" value="NADPH_Cyt_P450_Rdtase_alpha"/>
</dbReference>
<dbReference type="Gene3D" id="3.40.50.360">
    <property type="match status" value="1"/>
</dbReference>
<comment type="catalytic activity">
    <reaction evidence="10">
        <text>hydrogen sulfide + 3 NADP(+) + 3 H2O = sulfite + 3 NADPH + 4 H(+)</text>
        <dbReference type="Rhea" id="RHEA:13801"/>
        <dbReference type="ChEBI" id="CHEBI:15377"/>
        <dbReference type="ChEBI" id="CHEBI:15378"/>
        <dbReference type="ChEBI" id="CHEBI:17359"/>
        <dbReference type="ChEBI" id="CHEBI:29919"/>
        <dbReference type="ChEBI" id="CHEBI:57783"/>
        <dbReference type="ChEBI" id="CHEBI:58349"/>
        <dbReference type="EC" id="1.8.1.2"/>
    </reaction>
</comment>
<comment type="function">
    <text evidence="10">Component of the sulfite reductase complex that catalyzes the 6-electron reduction of sulfite to sulfide. This is one of several activities required for the biosynthesis of L-cysteine from sulfate. The flavoprotein component catalyzes the electron flow from NADPH -&gt; FAD -&gt; FMN to the hemoprotein component.</text>
</comment>
<feature type="domain" description="FAD-binding FR-type" evidence="12">
    <location>
        <begin position="241"/>
        <end position="455"/>
    </location>
</feature>
<evidence type="ECO:0000256" key="5">
    <source>
        <dbReference type="ARBA" id="ARBA00022827"/>
    </source>
</evidence>
<dbReference type="NCBIfam" id="TIGR01931">
    <property type="entry name" value="cysJ"/>
    <property type="match status" value="1"/>
</dbReference>
<evidence type="ECO:0000256" key="9">
    <source>
        <dbReference type="ARBA" id="ARBA00023192"/>
    </source>
</evidence>
<dbReference type="Proteomes" id="UP001523550">
    <property type="component" value="Unassembled WGS sequence"/>
</dbReference>
<dbReference type="InterPro" id="IPR010199">
    <property type="entry name" value="CysJ"/>
</dbReference>
<dbReference type="CDD" id="cd06199">
    <property type="entry name" value="SiR"/>
    <property type="match status" value="1"/>
</dbReference>
<dbReference type="SUPFAM" id="SSF52343">
    <property type="entry name" value="Ferredoxin reductase-like, C-terminal NADP-linked domain"/>
    <property type="match status" value="1"/>
</dbReference>
<dbReference type="InterPro" id="IPR039261">
    <property type="entry name" value="FNR_nucleotide-bd"/>
</dbReference>
<evidence type="ECO:0000256" key="1">
    <source>
        <dbReference type="ARBA" id="ARBA00022448"/>
    </source>
</evidence>
<protein>
    <recommendedName>
        <fullName evidence="10">Sulfite reductase [NADPH] flavoprotein alpha-component</fullName>
        <shortName evidence="10">SiR-FP</shortName>
        <ecNumber evidence="10">1.8.1.2</ecNumber>
    </recommendedName>
</protein>
<comment type="cofactor">
    <cofactor evidence="10">
        <name>FMN</name>
        <dbReference type="ChEBI" id="CHEBI:58210"/>
    </cofactor>
    <text evidence="10">Binds 1 FMN per subunit.</text>
</comment>
<dbReference type="EMBL" id="JALJYF010000002">
    <property type="protein sequence ID" value="MCP1727794.1"/>
    <property type="molecule type" value="Genomic_DNA"/>
</dbReference>
<dbReference type="InterPro" id="IPR017927">
    <property type="entry name" value="FAD-bd_FR_type"/>
</dbReference>
<evidence type="ECO:0000313" key="14">
    <source>
        <dbReference type="Proteomes" id="UP001523550"/>
    </source>
</evidence>
<keyword evidence="2 10" id="KW-0028">Amino-acid biosynthesis</keyword>
<dbReference type="PRINTS" id="PR00371">
    <property type="entry name" value="FPNCR"/>
</dbReference>
<dbReference type="InterPro" id="IPR001433">
    <property type="entry name" value="OxRdtase_FAD/NAD-bd"/>
</dbReference>
<dbReference type="Gene3D" id="1.20.990.10">
    <property type="entry name" value="NADPH-cytochrome p450 Reductase, Chain A, domain 3"/>
    <property type="match status" value="1"/>
</dbReference>
<dbReference type="Pfam" id="PF00258">
    <property type="entry name" value="Flavodoxin_1"/>
    <property type="match status" value="1"/>
</dbReference>
<keyword evidence="4 10" id="KW-0288">FMN</keyword>
<dbReference type="SUPFAM" id="SSF52218">
    <property type="entry name" value="Flavoproteins"/>
    <property type="match status" value="1"/>
</dbReference>
<comment type="subunit">
    <text evidence="10">Alpha(8)-beta(8). The alpha component is a flavoprotein, the beta component is a hemoprotein.</text>
</comment>
<evidence type="ECO:0000256" key="2">
    <source>
        <dbReference type="ARBA" id="ARBA00022605"/>
    </source>
</evidence>
<keyword evidence="3 10" id="KW-0285">Flavoprotein</keyword>
<feature type="domain" description="Flavodoxin-like" evidence="11">
    <location>
        <begin position="71"/>
        <end position="209"/>
    </location>
</feature>
<organism evidence="13 14">
    <name type="scientific">Natronospira proteinivora</name>
    <dbReference type="NCBI Taxonomy" id="1807133"/>
    <lineage>
        <taxon>Bacteria</taxon>
        <taxon>Pseudomonadati</taxon>
        <taxon>Pseudomonadota</taxon>
        <taxon>Gammaproteobacteria</taxon>
        <taxon>Natronospirales</taxon>
        <taxon>Natronospiraceae</taxon>
        <taxon>Natronospira</taxon>
    </lineage>
</organism>
<dbReference type="RefSeq" id="WP_253448602.1">
    <property type="nucleotide sequence ID" value="NZ_JALJYF010000002.1"/>
</dbReference>
<dbReference type="Gene3D" id="3.40.50.80">
    <property type="entry name" value="Nucleotide-binding domain of ferredoxin-NADP reductase (FNR) module"/>
    <property type="match status" value="1"/>
</dbReference>
<evidence type="ECO:0000259" key="12">
    <source>
        <dbReference type="PROSITE" id="PS51384"/>
    </source>
</evidence>